<sequence>MNLKILSWNVRGLNDCRKRSIVKNLLREWKCNVIYLQETKLTGLDRQMVGSLWSCPYVDWVALDAVQTAGGVLMMWDRRVLERLEFMVGSFFVSVRWQRVGDGFSWACSGVYGPIDNNARWLMWDELVGIQQYWNVPWCCIGDFNIVRFPSERLGNSRLTPVMELFLEFIEDFNLIDLPLEGGSYTWGKSLFRFENMWLKMDGFIDRVHSWWNRHSFSGTPSFVFAKKLKALKEDIIQWNRLEFGHVGCKKTQLLETLKFLDAKEGEFGLFDAKSCERVLVRAEVENLLSLEEISWRQKLRMLLIKEGDNNTKFFHKKANSRRRFNHLCILEVDGVIYEEESEKTEEWRPFVEGLEFDQIDGSERGWLDRRFENEEILLAVNELVGDKAPGLDDFSMVFFRHCWRVVKRDVLAVFEDFYQHSKFEKSLNATFIALIPKKNDASNIQDFRPISLVGNLYKILSKVLANRLKLVLDKLISESQNSFVRGRQILDSIFIANECVDS</sequence>
<dbReference type="Gene3D" id="3.60.10.10">
    <property type="entry name" value="Endonuclease/exonuclease/phosphatase"/>
    <property type="match status" value="1"/>
</dbReference>
<dbReference type="PANTHER" id="PTHR46890">
    <property type="entry name" value="NON-LTR RETROLELEMENT REVERSE TRANSCRIPTASE-LIKE PROTEIN-RELATED"/>
    <property type="match status" value="1"/>
</dbReference>
<dbReference type="Proteomes" id="UP001324115">
    <property type="component" value="Unassembled WGS sequence"/>
</dbReference>
<accession>A0AAN7IAJ0</accession>
<dbReference type="GO" id="GO:0003824">
    <property type="term" value="F:catalytic activity"/>
    <property type="evidence" value="ECO:0007669"/>
    <property type="project" value="InterPro"/>
</dbReference>
<dbReference type="InterPro" id="IPR005135">
    <property type="entry name" value="Endo/exonuclease/phosphatase"/>
</dbReference>
<feature type="domain" description="Endonuclease/exonuclease/phosphatase" evidence="1">
    <location>
        <begin position="6"/>
        <end position="157"/>
    </location>
</feature>
<keyword evidence="3" id="KW-1185">Reference proteome</keyword>
<evidence type="ECO:0000313" key="2">
    <source>
        <dbReference type="EMBL" id="KAK4566946.1"/>
    </source>
</evidence>
<dbReference type="Pfam" id="PF03372">
    <property type="entry name" value="Exo_endo_phos"/>
    <property type="match status" value="1"/>
</dbReference>
<dbReference type="AlphaFoldDB" id="A0AAN7IAJ0"/>
<gene>
    <name evidence="2" type="ORF">RGQ29_002978</name>
</gene>
<name>A0AAN7IAJ0_QUERU</name>
<evidence type="ECO:0000313" key="3">
    <source>
        <dbReference type="Proteomes" id="UP001324115"/>
    </source>
</evidence>
<comment type="caution">
    <text evidence="2">The sequence shown here is derived from an EMBL/GenBank/DDBJ whole genome shotgun (WGS) entry which is preliminary data.</text>
</comment>
<dbReference type="EMBL" id="JAXUIC010000010">
    <property type="protein sequence ID" value="KAK4566946.1"/>
    <property type="molecule type" value="Genomic_DNA"/>
</dbReference>
<evidence type="ECO:0000259" key="1">
    <source>
        <dbReference type="Pfam" id="PF03372"/>
    </source>
</evidence>
<organism evidence="2 3">
    <name type="scientific">Quercus rubra</name>
    <name type="common">Northern red oak</name>
    <name type="synonym">Quercus borealis</name>
    <dbReference type="NCBI Taxonomy" id="3512"/>
    <lineage>
        <taxon>Eukaryota</taxon>
        <taxon>Viridiplantae</taxon>
        <taxon>Streptophyta</taxon>
        <taxon>Embryophyta</taxon>
        <taxon>Tracheophyta</taxon>
        <taxon>Spermatophyta</taxon>
        <taxon>Magnoliopsida</taxon>
        <taxon>eudicotyledons</taxon>
        <taxon>Gunneridae</taxon>
        <taxon>Pentapetalae</taxon>
        <taxon>rosids</taxon>
        <taxon>fabids</taxon>
        <taxon>Fagales</taxon>
        <taxon>Fagaceae</taxon>
        <taxon>Quercus</taxon>
    </lineage>
</organism>
<dbReference type="InterPro" id="IPR036691">
    <property type="entry name" value="Endo/exonu/phosph_ase_sf"/>
</dbReference>
<protein>
    <recommendedName>
        <fullName evidence="1">Endonuclease/exonuclease/phosphatase domain-containing protein</fullName>
    </recommendedName>
</protein>
<dbReference type="SUPFAM" id="SSF56219">
    <property type="entry name" value="DNase I-like"/>
    <property type="match status" value="1"/>
</dbReference>
<proteinExistence type="predicted"/>
<dbReference type="PANTHER" id="PTHR46890:SF50">
    <property type="entry name" value="RNA-DIRECTED DNA POLYMERASE, EUKARYOTA, REVERSE TRANSCRIPTASE ZINC-BINDING DOMAIN PROTEIN-RELATED"/>
    <property type="match status" value="1"/>
</dbReference>
<dbReference type="InterPro" id="IPR052343">
    <property type="entry name" value="Retrotransposon-Effector_Assoc"/>
</dbReference>
<reference evidence="2 3" key="1">
    <citation type="journal article" date="2023" name="G3 (Bethesda)">
        <title>A haplotype-resolved chromosome-scale genome for Quercus rubra L. provides insights into the genetics of adaptive traits for red oak species.</title>
        <authorList>
            <person name="Kapoor B."/>
            <person name="Jenkins J."/>
            <person name="Schmutz J."/>
            <person name="Zhebentyayeva T."/>
            <person name="Kuelheim C."/>
            <person name="Coggeshall M."/>
            <person name="Heim C."/>
            <person name="Lasky J.R."/>
            <person name="Leites L."/>
            <person name="Islam-Faridi N."/>
            <person name="Romero-Severson J."/>
            <person name="DeLeo V.L."/>
            <person name="Lucas S.M."/>
            <person name="Lazic D."/>
            <person name="Gailing O."/>
            <person name="Carlson J."/>
            <person name="Staton M."/>
        </authorList>
    </citation>
    <scope>NUCLEOTIDE SEQUENCE [LARGE SCALE GENOMIC DNA]</scope>
    <source>
        <strain evidence="2">Pseudo-F2</strain>
    </source>
</reference>